<name>A0A3Q9GJ19_9ACTO</name>
<keyword evidence="3" id="KW-0547">Nucleotide-binding</keyword>
<dbReference type="EMBL" id="CP033905">
    <property type="protein sequence ID" value="AZR07703.1"/>
    <property type="molecule type" value="Genomic_DNA"/>
</dbReference>
<dbReference type="Pfam" id="PF13635">
    <property type="entry name" value="DUF4143"/>
    <property type="match status" value="1"/>
</dbReference>
<evidence type="ECO:0000313" key="3">
    <source>
        <dbReference type="EMBL" id="AZR07703.1"/>
    </source>
</evidence>
<dbReference type="InterPro" id="IPR025420">
    <property type="entry name" value="DUF4143"/>
</dbReference>
<dbReference type="InterPro" id="IPR041682">
    <property type="entry name" value="AAA_14"/>
</dbReference>
<reference evidence="3 4" key="1">
    <citation type="submission" date="2018-11" db="EMBL/GenBank/DDBJ databases">
        <title>Multidrug-resistant genes are associated with an 42-kb island TGI1 carrying a complex class 1 integron in a Trueperella pyogenes.</title>
        <authorList>
            <person name="Dong W."/>
        </authorList>
    </citation>
    <scope>NUCLEOTIDE SEQUENCE [LARGE SCALE GENOMIC DNA]</scope>
    <source>
        <strain evidence="3 4">TP4</strain>
    </source>
</reference>
<evidence type="ECO:0000259" key="2">
    <source>
        <dbReference type="Pfam" id="PF13635"/>
    </source>
</evidence>
<accession>A0A3Q9GJ19</accession>
<dbReference type="GO" id="GO:0005524">
    <property type="term" value="F:ATP binding"/>
    <property type="evidence" value="ECO:0007669"/>
    <property type="project" value="UniProtKB-KW"/>
</dbReference>
<dbReference type="PANTHER" id="PTHR43566">
    <property type="entry name" value="CONSERVED PROTEIN"/>
    <property type="match status" value="1"/>
</dbReference>
<dbReference type="PANTHER" id="PTHR43566:SF2">
    <property type="entry name" value="DUF4143 DOMAIN-CONTAINING PROTEIN"/>
    <property type="match status" value="1"/>
</dbReference>
<dbReference type="SUPFAM" id="SSF52540">
    <property type="entry name" value="P-loop containing nucleoside triphosphate hydrolases"/>
    <property type="match status" value="1"/>
</dbReference>
<dbReference type="InterPro" id="IPR027417">
    <property type="entry name" value="P-loop_NTPase"/>
</dbReference>
<protein>
    <submittedName>
        <fullName evidence="3">ATP-binding protein</fullName>
    </submittedName>
</protein>
<feature type="domain" description="AAA" evidence="1">
    <location>
        <begin position="19"/>
        <end position="134"/>
    </location>
</feature>
<feature type="domain" description="DUF4143" evidence="2">
    <location>
        <begin position="192"/>
        <end position="351"/>
    </location>
</feature>
<gene>
    <name evidence="3" type="ORF">EBQ10_10695</name>
</gene>
<dbReference type="Pfam" id="PF13173">
    <property type="entry name" value="AAA_14"/>
    <property type="match status" value="1"/>
</dbReference>
<organism evidence="3 4">
    <name type="scientific">Trueperella pyogenes</name>
    <dbReference type="NCBI Taxonomy" id="1661"/>
    <lineage>
        <taxon>Bacteria</taxon>
        <taxon>Bacillati</taxon>
        <taxon>Actinomycetota</taxon>
        <taxon>Actinomycetes</taxon>
        <taxon>Actinomycetales</taxon>
        <taxon>Actinomycetaceae</taxon>
        <taxon>Trueperella</taxon>
    </lineage>
</organism>
<dbReference type="AlphaFoldDB" id="A0A3Q9GJ19"/>
<dbReference type="RefSeq" id="WP_108725986.1">
    <property type="nucleotide sequence ID" value="NZ_CP029001.1"/>
</dbReference>
<dbReference type="Proteomes" id="UP000275951">
    <property type="component" value="Chromosome"/>
</dbReference>
<proteinExistence type="predicted"/>
<evidence type="ECO:0000313" key="4">
    <source>
        <dbReference type="Proteomes" id="UP000275951"/>
    </source>
</evidence>
<sequence length="402" mass="45476">MFIPRLLEPRIHELLAWFPVVNLTGPRQSGKSTLLKRCLPAYKYFDLEDSGLAEIVSADPLGFLRAQTEPIVLDEAQNDPELFSAVQVVTDERDRPGQVVLSGSQNFLVAEKIGQSLAGRVGNLTLLPLSYRELNEAPVELFALRAQENTHNKVQVNYRLDEFALAGGYPRLYNAGIPAKVYYENYVKTYLERDVSQFMNVTKINTFRRFVKLCALNTGNLLNATRMASELDISFPTVKNWLSILESSYIITLLYPWASNGRKTLTKTPKLYFNDTGLLCHLLGITDMASFVLHKHAGAVYENLIIAETMKNYLHAGETPELYFYRDDSKREVDLLDATGPDVRAIEIKSSSTFRSSHVRSLVNVSEELGIDPARRFLVNRGQYTLMQKGYQLISGRDFLTM</sequence>
<evidence type="ECO:0000259" key="1">
    <source>
        <dbReference type="Pfam" id="PF13173"/>
    </source>
</evidence>
<keyword evidence="3" id="KW-0067">ATP-binding</keyword>